<dbReference type="PANTHER" id="PTHR43671">
    <property type="entry name" value="SERINE/THREONINE-PROTEIN KINASE NEK"/>
    <property type="match status" value="1"/>
</dbReference>
<sequence length="550" mass="58009">MDIGPYRVIRQLGRGGQGTVYLGQDERGELAAVKVVNVGIDHAFARELAAARQVDEFCTARVLRADLDHEPPYVASEFIDGPALATVAPVRGAALTRLAIGTATALAAIHRAGVVHRDFKPGNVLMGPDGPRVIDFSIARLIGADTTKQGSVGTPPYMAPEQFSGGPVGPATDVFAWGSTMAYAAGGRPPFGADTFAAVAYRILHADPDLSEVPEPLRAIVARSLAKDPARRPSARDLLLELLGEQRGERALEREETVLRQGAAAAHGGGAVHPEGFPQDQQATGPSAGGVSRRALLATGAAVAAAAATAGVLLWRRGGGSDGAAPSNLSASTGGAEASPPAPSDLATAIESGVGATPMADFSYQGGLSQGDWTFSAKGKLSYHHSAGSSPLDTRMDMTVTTDLGRVNRRVLLAGIDDFVDGRRVDNPNAIEIMEYAKYAHTMAAIGIIADLARVTPRIRSSGRLYSGSLTTTEAPAQLWECFLRMPTVADTKEALAKTTLTWKLELDKRDRPTFFELAWHLRTEDGTRLTSSFTTEYGGWRVGEVSPRP</sequence>
<protein>
    <recommendedName>
        <fullName evidence="1">non-specific serine/threonine protein kinase</fullName>
        <ecNumber evidence="1">2.7.11.1</ecNumber>
    </recommendedName>
</protein>
<gene>
    <name evidence="8" type="ORF">H4W81_006801</name>
</gene>
<name>A0ABR9KPS1_9ACTN</name>
<dbReference type="Pfam" id="PF00069">
    <property type="entry name" value="Pkinase"/>
    <property type="match status" value="1"/>
</dbReference>
<keyword evidence="2" id="KW-0808">Transferase</keyword>
<dbReference type="Gene3D" id="1.10.510.10">
    <property type="entry name" value="Transferase(Phosphotransferase) domain 1"/>
    <property type="match status" value="1"/>
</dbReference>
<evidence type="ECO:0000256" key="4">
    <source>
        <dbReference type="ARBA" id="ARBA00022777"/>
    </source>
</evidence>
<feature type="region of interest" description="Disordered" evidence="6">
    <location>
        <begin position="323"/>
        <end position="345"/>
    </location>
</feature>
<keyword evidence="3" id="KW-0547">Nucleotide-binding</keyword>
<dbReference type="CDD" id="cd14014">
    <property type="entry name" value="STKc_PknB_like"/>
    <property type="match status" value="1"/>
</dbReference>
<dbReference type="PROSITE" id="PS00108">
    <property type="entry name" value="PROTEIN_KINASE_ST"/>
    <property type="match status" value="1"/>
</dbReference>
<keyword evidence="9" id="KW-1185">Reference proteome</keyword>
<evidence type="ECO:0000256" key="2">
    <source>
        <dbReference type="ARBA" id="ARBA00022679"/>
    </source>
</evidence>
<dbReference type="InterPro" id="IPR008271">
    <property type="entry name" value="Ser/Thr_kinase_AS"/>
</dbReference>
<keyword evidence="5" id="KW-0067">ATP-binding</keyword>
<evidence type="ECO:0000313" key="9">
    <source>
        <dbReference type="Proteomes" id="UP000661607"/>
    </source>
</evidence>
<dbReference type="Gene3D" id="3.30.200.20">
    <property type="entry name" value="Phosphorylase Kinase, domain 1"/>
    <property type="match status" value="1"/>
</dbReference>
<organism evidence="8 9">
    <name type="scientific">Nonomuraea africana</name>
    <dbReference type="NCBI Taxonomy" id="46171"/>
    <lineage>
        <taxon>Bacteria</taxon>
        <taxon>Bacillati</taxon>
        <taxon>Actinomycetota</taxon>
        <taxon>Actinomycetes</taxon>
        <taxon>Streptosporangiales</taxon>
        <taxon>Streptosporangiaceae</taxon>
        <taxon>Nonomuraea</taxon>
    </lineage>
</organism>
<dbReference type="PROSITE" id="PS50011">
    <property type="entry name" value="PROTEIN_KINASE_DOM"/>
    <property type="match status" value="1"/>
</dbReference>
<feature type="domain" description="Protein kinase" evidence="7">
    <location>
        <begin position="6"/>
        <end position="243"/>
    </location>
</feature>
<proteinExistence type="predicted"/>
<keyword evidence="4" id="KW-0418">Kinase</keyword>
<evidence type="ECO:0000256" key="6">
    <source>
        <dbReference type="SAM" id="MobiDB-lite"/>
    </source>
</evidence>
<dbReference type="InterPro" id="IPR011009">
    <property type="entry name" value="Kinase-like_dom_sf"/>
</dbReference>
<dbReference type="InterPro" id="IPR000719">
    <property type="entry name" value="Prot_kinase_dom"/>
</dbReference>
<dbReference type="EMBL" id="JADBEF010000001">
    <property type="protein sequence ID" value="MBE1564022.1"/>
    <property type="molecule type" value="Genomic_DNA"/>
</dbReference>
<evidence type="ECO:0000256" key="3">
    <source>
        <dbReference type="ARBA" id="ARBA00022741"/>
    </source>
</evidence>
<evidence type="ECO:0000313" key="8">
    <source>
        <dbReference type="EMBL" id="MBE1564022.1"/>
    </source>
</evidence>
<evidence type="ECO:0000259" key="7">
    <source>
        <dbReference type="PROSITE" id="PS50011"/>
    </source>
</evidence>
<dbReference type="PANTHER" id="PTHR43671:SF13">
    <property type="entry name" value="SERINE_THREONINE-PROTEIN KINASE NEK2"/>
    <property type="match status" value="1"/>
</dbReference>
<comment type="caution">
    <text evidence="8">The sequence shown here is derived from an EMBL/GenBank/DDBJ whole genome shotgun (WGS) entry which is preliminary data.</text>
</comment>
<dbReference type="Proteomes" id="UP000661607">
    <property type="component" value="Unassembled WGS sequence"/>
</dbReference>
<evidence type="ECO:0000256" key="1">
    <source>
        <dbReference type="ARBA" id="ARBA00012513"/>
    </source>
</evidence>
<dbReference type="SUPFAM" id="SSF56112">
    <property type="entry name" value="Protein kinase-like (PK-like)"/>
    <property type="match status" value="1"/>
</dbReference>
<reference evidence="8 9" key="1">
    <citation type="submission" date="2020-10" db="EMBL/GenBank/DDBJ databases">
        <title>Sequencing the genomes of 1000 actinobacteria strains.</title>
        <authorList>
            <person name="Klenk H.-P."/>
        </authorList>
    </citation>
    <scope>NUCLEOTIDE SEQUENCE [LARGE SCALE GENOMIC DNA]</scope>
    <source>
        <strain evidence="8 9">DSM 43748</strain>
    </source>
</reference>
<evidence type="ECO:0000256" key="5">
    <source>
        <dbReference type="ARBA" id="ARBA00022840"/>
    </source>
</evidence>
<dbReference type="InterPro" id="IPR050660">
    <property type="entry name" value="NEK_Ser/Thr_kinase"/>
</dbReference>
<feature type="region of interest" description="Disordered" evidence="6">
    <location>
        <begin position="253"/>
        <end position="289"/>
    </location>
</feature>
<dbReference type="EC" id="2.7.11.1" evidence="1"/>
<dbReference type="RefSeq" id="WP_192778477.1">
    <property type="nucleotide sequence ID" value="NZ_JADBEF010000001.1"/>
</dbReference>
<accession>A0ABR9KPS1</accession>